<sequence>MFYKKTSNGKYRYYEKFYDESEGKWKQATVTLSAKSRQAQGEARRRLDKKIDEKLSGEYDSRRNRKKIDLITVGEVFEEYCAFRKQELKDSTYWTQTRTVRSILGSVMDKRIKSVTTRYFQVFFTSSQSSATYKRTQKVLLNLFFRYALNLGYIDDNPIEKVELPRQRKQLEVIERKKAKFFSREEMKQFMSFFDPNPIAIRKNLLIEFMYLTGVRIGEALALTWENVDLEKRIINIKYTVDYLSVKISDFKITSPKTIDSYRKISINTRCIEILNEMNRLNHEIVPKDKRFVFLNNKGTLIDPKTVNFYLKEVGKRACLNEKYPEGFSSHMLRHSHISLLAEIGVPIKAIMERVGHSDEKTTIGVYMHVTEKMRDEVSEKMENIG</sequence>
<keyword evidence="4" id="KW-0233">DNA recombination</keyword>
<dbReference type="InterPro" id="IPR011010">
    <property type="entry name" value="DNA_brk_join_enz"/>
</dbReference>
<dbReference type="PROSITE" id="PS51898">
    <property type="entry name" value="TYR_RECOMBINASE"/>
    <property type="match status" value="1"/>
</dbReference>
<accession>A0A6A0B6C6</accession>
<dbReference type="GO" id="GO:0015074">
    <property type="term" value="P:DNA integration"/>
    <property type="evidence" value="ECO:0007669"/>
    <property type="project" value="UniProtKB-KW"/>
</dbReference>
<evidence type="ECO:0000256" key="3">
    <source>
        <dbReference type="ARBA" id="ARBA00023125"/>
    </source>
</evidence>
<evidence type="ECO:0000256" key="4">
    <source>
        <dbReference type="ARBA" id="ARBA00023172"/>
    </source>
</evidence>
<name>A0A6A0B6C6_9LACT</name>
<comment type="similarity">
    <text evidence="1">Belongs to the 'phage' integrase family.</text>
</comment>
<reference evidence="6 7" key="1">
    <citation type="submission" date="2020-02" db="EMBL/GenBank/DDBJ databases">
        <title>Draft genome sequence of Lactococcus sp. Hs20B0-1.</title>
        <authorList>
            <person name="Noda S."/>
            <person name="Yuki M."/>
            <person name="Ohkuma M."/>
        </authorList>
    </citation>
    <scope>NUCLEOTIDE SEQUENCE [LARGE SCALE GENOMIC DNA]</scope>
    <source>
        <strain evidence="6 7">Hs20B0-1</strain>
    </source>
</reference>
<dbReference type="PANTHER" id="PTHR30629:SF2">
    <property type="entry name" value="PROPHAGE INTEGRASE INTS-RELATED"/>
    <property type="match status" value="1"/>
</dbReference>
<evidence type="ECO:0000313" key="6">
    <source>
        <dbReference type="EMBL" id="GFH40792.1"/>
    </source>
</evidence>
<dbReference type="CDD" id="cd01189">
    <property type="entry name" value="INT_ICEBs1_C_like"/>
    <property type="match status" value="1"/>
</dbReference>
<dbReference type="AlphaFoldDB" id="A0A6A0B6C6"/>
<dbReference type="Gene3D" id="1.10.443.10">
    <property type="entry name" value="Intergrase catalytic core"/>
    <property type="match status" value="1"/>
</dbReference>
<feature type="domain" description="Tyr recombinase" evidence="5">
    <location>
        <begin position="177"/>
        <end position="380"/>
    </location>
</feature>
<dbReference type="Pfam" id="PF00589">
    <property type="entry name" value="Phage_integrase"/>
    <property type="match status" value="1"/>
</dbReference>
<dbReference type="GO" id="GO:0003677">
    <property type="term" value="F:DNA binding"/>
    <property type="evidence" value="ECO:0007669"/>
    <property type="project" value="UniProtKB-KW"/>
</dbReference>
<dbReference type="PANTHER" id="PTHR30629">
    <property type="entry name" value="PROPHAGE INTEGRASE"/>
    <property type="match status" value="1"/>
</dbReference>
<dbReference type="InterPro" id="IPR013762">
    <property type="entry name" value="Integrase-like_cat_sf"/>
</dbReference>
<dbReference type="SUPFAM" id="SSF56349">
    <property type="entry name" value="DNA breaking-rejoining enzymes"/>
    <property type="match status" value="1"/>
</dbReference>
<dbReference type="EMBL" id="BLLH01000006">
    <property type="protein sequence ID" value="GFH40792.1"/>
    <property type="molecule type" value="Genomic_DNA"/>
</dbReference>
<dbReference type="GO" id="GO:0006310">
    <property type="term" value="P:DNA recombination"/>
    <property type="evidence" value="ECO:0007669"/>
    <property type="project" value="UniProtKB-KW"/>
</dbReference>
<evidence type="ECO:0000256" key="2">
    <source>
        <dbReference type="ARBA" id="ARBA00022908"/>
    </source>
</evidence>
<dbReference type="InterPro" id="IPR010998">
    <property type="entry name" value="Integrase_recombinase_N"/>
</dbReference>
<gene>
    <name evidence="6" type="primary">int2</name>
    <name evidence="6" type="ORF">Hs20B_11900</name>
</gene>
<protein>
    <submittedName>
        <fullName evidence="6">Putative integrase-phage associated</fullName>
    </submittedName>
</protein>
<dbReference type="InterPro" id="IPR050808">
    <property type="entry name" value="Phage_Integrase"/>
</dbReference>
<evidence type="ECO:0000256" key="1">
    <source>
        <dbReference type="ARBA" id="ARBA00008857"/>
    </source>
</evidence>
<proteinExistence type="inferred from homology"/>
<keyword evidence="2" id="KW-0229">DNA integration</keyword>
<organism evidence="6 7">
    <name type="scientific">Pseudolactococcus insecticola</name>
    <dbReference type="NCBI Taxonomy" id="2709158"/>
    <lineage>
        <taxon>Bacteria</taxon>
        <taxon>Bacillati</taxon>
        <taxon>Bacillota</taxon>
        <taxon>Bacilli</taxon>
        <taxon>Lactobacillales</taxon>
        <taxon>Streptococcaceae</taxon>
        <taxon>Pseudolactococcus</taxon>
    </lineage>
</organism>
<dbReference type="RefSeq" id="WP_172356648.1">
    <property type="nucleotide sequence ID" value="NZ_BLLH01000006.1"/>
</dbReference>
<evidence type="ECO:0000313" key="7">
    <source>
        <dbReference type="Proteomes" id="UP000475928"/>
    </source>
</evidence>
<evidence type="ECO:0000259" key="5">
    <source>
        <dbReference type="PROSITE" id="PS51898"/>
    </source>
</evidence>
<dbReference type="Proteomes" id="UP000475928">
    <property type="component" value="Unassembled WGS sequence"/>
</dbReference>
<dbReference type="Gene3D" id="1.10.150.130">
    <property type="match status" value="1"/>
</dbReference>
<comment type="caution">
    <text evidence="6">The sequence shown here is derived from an EMBL/GenBank/DDBJ whole genome shotgun (WGS) entry which is preliminary data.</text>
</comment>
<keyword evidence="7" id="KW-1185">Reference proteome</keyword>
<dbReference type="InterPro" id="IPR002104">
    <property type="entry name" value="Integrase_catalytic"/>
</dbReference>
<keyword evidence="3" id="KW-0238">DNA-binding</keyword>